<evidence type="ECO:0000256" key="7">
    <source>
        <dbReference type="ARBA" id="ARBA00023170"/>
    </source>
</evidence>
<dbReference type="Gene3D" id="1.20.1070.10">
    <property type="entry name" value="Rhodopsin 7-helix transmembrane proteins"/>
    <property type="match status" value="2"/>
</dbReference>
<keyword evidence="2" id="KW-1003">Cell membrane</keyword>
<keyword evidence="3 9" id="KW-0812">Transmembrane</keyword>
<evidence type="ECO:0000256" key="4">
    <source>
        <dbReference type="ARBA" id="ARBA00022989"/>
    </source>
</evidence>
<evidence type="ECO:0000259" key="11">
    <source>
        <dbReference type="PROSITE" id="PS50262"/>
    </source>
</evidence>
<gene>
    <name evidence="12" type="ORF">PLOB_00031820</name>
</gene>
<feature type="transmembrane region" description="Helical" evidence="10">
    <location>
        <begin position="440"/>
        <end position="463"/>
    </location>
</feature>
<comment type="caution">
    <text evidence="12">The sequence shown here is derived from an EMBL/GenBank/DDBJ whole genome shotgun (WGS) entry which is preliminary data.</text>
</comment>
<keyword evidence="6 10" id="KW-0472">Membrane</keyword>
<proteinExistence type="inferred from homology"/>
<keyword evidence="5 9" id="KW-0297">G-protein coupled receptor</keyword>
<feature type="transmembrane region" description="Helical" evidence="10">
    <location>
        <begin position="136"/>
        <end position="157"/>
    </location>
</feature>
<comment type="subcellular location">
    <subcellularLocation>
        <location evidence="1">Cell membrane</location>
        <topology evidence="1">Multi-pass membrane protein</topology>
    </subcellularLocation>
</comment>
<dbReference type="SUPFAM" id="SSF81321">
    <property type="entry name" value="Family A G protein-coupled receptor-like"/>
    <property type="match status" value="2"/>
</dbReference>
<dbReference type="PRINTS" id="PR00237">
    <property type="entry name" value="GPCRRHODOPSN"/>
</dbReference>
<dbReference type="PROSITE" id="PS00237">
    <property type="entry name" value="G_PROTEIN_RECEP_F1_1"/>
    <property type="match status" value="2"/>
</dbReference>
<organism evidence="12 13">
    <name type="scientific">Porites lobata</name>
    <dbReference type="NCBI Taxonomy" id="104759"/>
    <lineage>
        <taxon>Eukaryota</taxon>
        <taxon>Metazoa</taxon>
        <taxon>Cnidaria</taxon>
        <taxon>Anthozoa</taxon>
        <taxon>Hexacorallia</taxon>
        <taxon>Scleractinia</taxon>
        <taxon>Fungiina</taxon>
        <taxon>Poritidae</taxon>
        <taxon>Porites</taxon>
    </lineage>
</organism>
<dbReference type="Proteomes" id="UP001159405">
    <property type="component" value="Unassembled WGS sequence"/>
</dbReference>
<feature type="transmembrane region" description="Helical" evidence="10">
    <location>
        <begin position="484"/>
        <end position="504"/>
    </location>
</feature>
<feature type="domain" description="G-protein coupled receptors family 1 profile" evidence="11">
    <location>
        <begin position="34"/>
        <end position="271"/>
    </location>
</feature>
<feature type="transmembrane region" description="Helical" evidence="10">
    <location>
        <begin position="54"/>
        <end position="80"/>
    </location>
</feature>
<protein>
    <recommendedName>
        <fullName evidence="11">G-protein coupled receptors family 1 profile domain-containing protein</fullName>
    </recommendedName>
</protein>
<feature type="transmembrane region" description="Helical" evidence="10">
    <location>
        <begin position="17"/>
        <end position="42"/>
    </location>
</feature>
<keyword evidence="13" id="KW-1185">Reference proteome</keyword>
<keyword evidence="7 9" id="KW-0675">Receptor</keyword>
<keyword evidence="4 10" id="KW-1133">Transmembrane helix</keyword>
<dbReference type="PROSITE" id="PS50262">
    <property type="entry name" value="G_PROTEIN_RECEP_F1_2"/>
    <property type="match status" value="2"/>
</dbReference>
<feature type="transmembrane region" description="Helical" evidence="10">
    <location>
        <begin position="570"/>
        <end position="593"/>
    </location>
</feature>
<dbReference type="Pfam" id="PF00001">
    <property type="entry name" value="7tm_1"/>
    <property type="match status" value="4"/>
</dbReference>
<evidence type="ECO:0000256" key="9">
    <source>
        <dbReference type="RuleBase" id="RU000688"/>
    </source>
</evidence>
<evidence type="ECO:0000256" key="5">
    <source>
        <dbReference type="ARBA" id="ARBA00023040"/>
    </source>
</evidence>
<evidence type="ECO:0000256" key="10">
    <source>
        <dbReference type="SAM" id="Phobius"/>
    </source>
</evidence>
<evidence type="ECO:0000256" key="3">
    <source>
        <dbReference type="ARBA" id="ARBA00022692"/>
    </source>
</evidence>
<evidence type="ECO:0000313" key="13">
    <source>
        <dbReference type="Proteomes" id="UP001159405"/>
    </source>
</evidence>
<sequence length="672" mass="75052">MANSSSNSPEKFDMTHTALSCTFVVVIMILAILGNVLVILAFKSFRRLRRVTNYFVVSLAVTDILVAVVSMPVWLTYIISGPSLFKSKPLLHVLWTATDIMVSVASIWNLTFVSIDRYLCITGPLYYHVRMTSKRAIVIISAVWVYSIIVASVAPTFWHLDLYTLAVVVLNYGIPVIIILFAYVNIFKAARFQAKQIDLNVNGKSRRFSLTVELKAAKTLGVVIGTFIVCWSPFFALNLTYFICRCPPSPLIVSMAKWMHYGNSFLNPLIYGLMNKDFRFAFKKLCTKYLTDNSGNNDRKIPRILLLSVAGVSSRRSYQEKTAKAEFFFSCQKNLNPKAIASKPLMTNDSAMNATNPRQSFPVAFHVGAATFTVILVLGTIFGNVLVIAAFSLHLRMRTVTNYFVVSLACSDLCVALFSMPVWAAYLLTGPMWVLGETLSRVWTVIDILMGTASIMNLMAISFDRYLCITSPLRYLELMTTSRVIFIIACVWISSLAIAIAGFILYDEPIFMLVEMILCFCIPLVVIIIAYSIIFKVALRHITQIHTAMPSHNHDSHNSFMKELKAAKTLAVVVGAFVICWAPFVTLNVIYSLCSPILGCPCPVISPEIILATKWMHYGNSLLNPLIYAFTNRDFRTAFKALLCSRNRSFLELALSAGPRRTAEAANSLLMA</sequence>
<dbReference type="InterPro" id="IPR000276">
    <property type="entry name" value="GPCR_Rhodpsn"/>
</dbReference>
<dbReference type="PANTHER" id="PTHR24247:SF202">
    <property type="entry name" value="5-HYDROXYTRYPTAMINE RECEPTOR 1"/>
    <property type="match status" value="1"/>
</dbReference>
<evidence type="ECO:0000256" key="6">
    <source>
        <dbReference type="ARBA" id="ARBA00023136"/>
    </source>
</evidence>
<dbReference type="SMART" id="SM01381">
    <property type="entry name" value="7TM_GPCR_Srsx"/>
    <property type="match status" value="1"/>
</dbReference>
<feature type="transmembrane region" description="Helical" evidence="10">
    <location>
        <begin position="92"/>
        <end position="115"/>
    </location>
</feature>
<dbReference type="InterPro" id="IPR017452">
    <property type="entry name" value="GPCR_Rhodpsn_7TM"/>
</dbReference>
<keyword evidence="8 9" id="KW-0807">Transducer</keyword>
<name>A0ABN8NXT5_9CNID</name>
<feature type="transmembrane region" description="Helical" evidence="10">
    <location>
        <begin position="220"/>
        <end position="243"/>
    </location>
</feature>
<dbReference type="PANTHER" id="PTHR24247">
    <property type="entry name" value="5-HYDROXYTRYPTAMINE RECEPTOR"/>
    <property type="match status" value="1"/>
</dbReference>
<feature type="transmembrane region" description="Helical" evidence="10">
    <location>
        <begin position="163"/>
        <end position="186"/>
    </location>
</feature>
<feature type="transmembrane region" description="Helical" evidence="10">
    <location>
        <begin position="403"/>
        <end position="428"/>
    </location>
</feature>
<comment type="similarity">
    <text evidence="9">Belongs to the G-protein coupled receptor 1 family.</text>
</comment>
<dbReference type="CDD" id="cd14967">
    <property type="entry name" value="7tmA_amine_R-like"/>
    <property type="match status" value="2"/>
</dbReference>
<feature type="transmembrane region" description="Helical" evidence="10">
    <location>
        <begin position="363"/>
        <end position="391"/>
    </location>
</feature>
<evidence type="ECO:0000256" key="2">
    <source>
        <dbReference type="ARBA" id="ARBA00022475"/>
    </source>
</evidence>
<evidence type="ECO:0000256" key="1">
    <source>
        <dbReference type="ARBA" id="ARBA00004651"/>
    </source>
</evidence>
<evidence type="ECO:0000313" key="12">
    <source>
        <dbReference type="EMBL" id="CAH3125343.1"/>
    </source>
</evidence>
<feature type="transmembrane region" description="Helical" evidence="10">
    <location>
        <begin position="510"/>
        <end position="534"/>
    </location>
</feature>
<accession>A0ABN8NXT5</accession>
<evidence type="ECO:0000256" key="8">
    <source>
        <dbReference type="ARBA" id="ARBA00023224"/>
    </source>
</evidence>
<reference evidence="12 13" key="1">
    <citation type="submission" date="2022-05" db="EMBL/GenBank/DDBJ databases">
        <authorList>
            <consortium name="Genoscope - CEA"/>
            <person name="William W."/>
        </authorList>
    </citation>
    <scope>NUCLEOTIDE SEQUENCE [LARGE SCALE GENOMIC DNA]</scope>
</reference>
<dbReference type="EMBL" id="CALNXK010000041">
    <property type="protein sequence ID" value="CAH3125343.1"/>
    <property type="molecule type" value="Genomic_DNA"/>
</dbReference>
<feature type="domain" description="G-protein coupled receptors family 1 profile" evidence="11">
    <location>
        <begin position="383"/>
        <end position="628"/>
    </location>
</feature>